<dbReference type="Proteomes" id="UP000054564">
    <property type="component" value="Unassembled WGS sequence"/>
</dbReference>
<dbReference type="AlphaFoldDB" id="A0A0L0V5I5"/>
<dbReference type="OrthoDB" id="2499796at2759"/>
<accession>A0A0L0V5I5</accession>
<organism evidence="1 2">
    <name type="scientific">Puccinia striiformis f. sp. tritici PST-78</name>
    <dbReference type="NCBI Taxonomy" id="1165861"/>
    <lineage>
        <taxon>Eukaryota</taxon>
        <taxon>Fungi</taxon>
        <taxon>Dikarya</taxon>
        <taxon>Basidiomycota</taxon>
        <taxon>Pucciniomycotina</taxon>
        <taxon>Pucciniomycetes</taxon>
        <taxon>Pucciniales</taxon>
        <taxon>Pucciniaceae</taxon>
        <taxon>Puccinia</taxon>
    </lineage>
</organism>
<keyword evidence="2" id="KW-1185">Reference proteome</keyword>
<reference evidence="2" key="1">
    <citation type="submission" date="2014-03" db="EMBL/GenBank/DDBJ databases">
        <title>The Genome Sequence of Puccinia striiformis f. sp. tritici PST-78.</title>
        <authorList>
            <consortium name="The Broad Institute Genome Sequencing Platform"/>
            <person name="Cuomo C."/>
            <person name="Hulbert S."/>
            <person name="Chen X."/>
            <person name="Walker B."/>
            <person name="Young S.K."/>
            <person name="Zeng Q."/>
            <person name="Gargeya S."/>
            <person name="Fitzgerald M."/>
            <person name="Haas B."/>
            <person name="Abouelleil A."/>
            <person name="Alvarado L."/>
            <person name="Arachchi H.M."/>
            <person name="Berlin A.M."/>
            <person name="Chapman S.B."/>
            <person name="Goldberg J."/>
            <person name="Griggs A."/>
            <person name="Gujja S."/>
            <person name="Hansen M."/>
            <person name="Howarth C."/>
            <person name="Imamovic A."/>
            <person name="Larimer J."/>
            <person name="McCowan C."/>
            <person name="Montmayeur A."/>
            <person name="Murphy C."/>
            <person name="Neiman D."/>
            <person name="Pearson M."/>
            <person name="Priest M."/>
            <person name="Roberts A."/>
            <person name="Saif S."/>
            <person name="Shea T."/>
            <person name="Sisk P."/>
            <person name="Sykes S."/>
            <person name="Wortman J."/>
            <person name="Nusbaum C."/>
            <person name="Birren B."/>
        </authorList>
    </citation>
    <scope>NUCLEOTIDE SEQUENCE [LARGE SCALE GENOMIC DNA]</scope>
    <source>
        <strain evidence="2">race PST-78</strain>
    </source>
</reference>
<comment type="caution">
    <text evidence="1">The sequence shown here is derived from an EMBL/GenBank/DDBJ whole genome shotgun (WGS) entry which is preliminary data.</text>
</comment>
<proteinExistence type="predicted"/>
<evidence type="ECO:0000313" key="1">
    <source>
        <dbReference type="EMBL" id="KNE94523.1"/>
    </source>
</evidence>
<dbReference type="EMBL" id="AJIL01000115">
    <property type="protein sequence ID" value="KNE94523.1"/>
    <property type="molecule type" value="Genomic_DNA"/>
</dbReference>
<sequence>MVPRKRPQLCAVDFFDLPPPESPVIKNPSNSIDADYASLTNRRDEANPGMYLSVLKGLDPDSLARELIRGKDKFDYDASIGGPYVFILQANNSMVKITDSLKVYHIATLLWGPGQREVFGGKEIHSGRLEYKVEDSGFVTTAPLYAIKFDSIRSAECASFTIEYHLNRFLDALNKEEGAPPLQVQTKIGSSRWLIEEMGSKGEPQWKAVQHRFRSLRPIIKQETTSPQNALPTSNHSAFEIANLPRGFTISQILLNLISLQLPSLPIQIKLTEENVSSIIPVRLLLRFTQPTFAASCKSKLWKIDLKTAGNESVKFVVDDGDSSVEDTWGIWGNVIVWEKEAIQSFVQSRINDEARWDS</sequence>
<evidence type="ECO:0000313" key="2">
    <source>
        <dbReference type="Proteomes" id="UP000054564"/>
    </source>
</evidence>
<gene>
    <name evidence="1" type="ORF">PSTG_12169</name>
</gene>
<name>A0A0L0V5I5_9BASI</name>
<protein>
    <submittedName>
        <fullName evidence="1">Uncharacterized protein</fullName>
    </submittedName>
</protein>